<feature type="compositionally biased region" description="Polar residues" evidence="1">
    <location>
        <begin position="468"/>
        <end position="478"/>
    </location>
</feature>
<evidence type="ECO:0000313" key="2">
    <source>
        <dbReference type="EMBL" id="KIW66422.1"/>
    </source>
</evidence>
<feature type="compositionally biased region" description="Polar residues" evidence="1">
    <location>
        <begin position="137"/>
        <end position="161"/>
    </location>
</feature>
<name>A0A0D2DWD8_9EURO</name>
<evidence type="ECO:0000313" key="3">
    <source>
        <dbReference type="Proteomes" id="UP000054266"/>
    </source>
</evidence>
<feature type="compositionally biased region" description="Basic and acidic residues" evidence="1">
    <location>
        <begin position="503"/>
        <end position="513"/>
    </location>
</feature>
<accession>A0A0D2DWD8</accession>
<feature type="compositionally biased region" description="Gly residues" evidence="1">
    <location>
        <begin position="639"/>
        <end position="650"/>
    </location>
</feature>
<feature type="compositionally biased region" description="Polar residues" evidence="1">
    <location>
        <begin position="417"/>
        <end position="430"/>
    </location>
</feature>
<sequence length="707" mass="76042">MESRLRKLLSPRRHKARRNDATAELDLQSIPYGRAPSQGRLPVLINQALRKSGAVKQRESRLPTDPLRSFSYQEAAAGKPPQLGDRPQRGNGPVKLQTSRRLSSGELLVTEQDYDRTLEEIREGEYIVGGKERRASKSSSQPKSPTEPTSLKFISTAPSSPREQVTFSAPIWQPASGLGEFAPVASPASASSIFRPPQRSYSAQAYYPDYRRDGLGISSPTQQLYARPMTSTTSLLEPHEERNPTIEALWKAESSRLMSMSGQTGVDNSTLELDKHHGDAPLPRVPFPMEHRRSNSYSYSSRSVSQPTYLPTSPARAGASLRMNASTSVLDLAYRDDHSEGSSQPRYSHLSSSGASSSLTTRTSIAEEPGTTRDDIRKIVDDMRTTYLQAIEAQTPPLQPVSSSPVDKARAKARTPSLMSYASVDSSLRSASRHSTTRTKSWQSSTSQFATARASATSPMMKPKRPGSATSRRTSGQTAAGIATLTPIEASPAKSAKSSQTKKVHDGGLKRADSTTLGVMARKLTVVDDRHSTGSSRHGSSSKPAPTFYNSSETDSDSSSSSSASAASSPMRVSSVQHTPEKHKAAGRQQSPLAKQPWQIDVDQILPDEDLELALDIDEFETLCDGLFNSPSASASTGVGSGGGAGGGLGMFQPWDGPGTTPPLHARANTFDHDAFASTTPAELRTSKFAKDKLQLGLGLTGLPAMI</sequence>
<feature type="region of interest" description="Disordered" evidence="1">
    <location>
        <begin position="50"/>
        <end position="108"/>
    </location>
</feature>
<proteinExistence type="predicted"/>
<feature type="region of interest" description="Disordered" evidence="1">
    <location>
        <begin position="391"/>
        <end position="596"/>
    </location>
</feature>
<feature type="compositionally biased region" description="Basic residues" evidence="1">
    <location>
        <begin position="1"/>
        <end position="17"/>
    </location>
</feature>
<dbReference type="Proteomes" id="UP000054266">
    <property type="component" value="Unassembled WGS sequence"/>
</dbReference>
<organism evidence="2 3">
    <name type="scientific">Phialophora macrospora</name>
    <dbReference type="NCBI Taxonomy" id="1851006"/>
    <lineage>
        <taxon>Eukaryota</taxon>
        <taxon>Fungi</taxon>
        <taxon>Dikarya</taxon>
        <taxon>Ascomycota</taxon>
        <taxon>Pezizomycotina</taxon>
        <taxon>Eurotiomycetes</taxon>
        <taxon>Chaetothyriomycetidae</taxon>
        <taxon>Chaetothyriales</taxon>
        <taxon>Herpotrichiellaceae</taxon>
        <taxon>Phialophora</taxon>
    </lineage>
</organism>
<feature type="region of interest" description="Disordered" evidence="1">
    <location>
        <begin position="276"/>
        <end position="318"/>
    </location>
</feature>
<dbReference type="AlphaFoldDB" id="A0A0D2DWD8"/>
<protein>
    <submittedName>
        <fullName evidence="2">Uncharacterized protein</fullName>
    </submittedName>
</protein>
<evidence type="ECO:0000256" key="1">
    <source>
        <dbReference type="SAM" id="MobiDB-lite"/>
    </source>
</evidence>
<feature type="region of interest" description="Disordered" evidence="1">
    <location>
        <begin position="1"/>
        <end position="22"/>
    </location>
</feature>
<dbReference type="EMBL" id="KN846959">
    <property type="protein sequence ID" value="KIW66422.1"/>
    <property type="molecule type" value="Genomic_DNA"/>
</dbReference>
<gene>
    <name evidence="2" type="ORF">PV04_05757</name>
</gene>
<feature type="region of interest" description="Disordered" evidence="1">
    <location>
        <begin position="633"/>
        <end position="652"/>
    </location>
</feature>
<feature type="region of interest" description="Disordered" evidence="1">
    <location>
        <begin position="129"/>
        <end position="161"/>
    </location>
</feature>
<feature type="compositionally biased region" description="Low complexity" evidence="1">
    <location>
        <begin position="551"/>
        <end position="575"/>
    </location>
</feature>
<feature type="compositionally biased region" description="Low complexity" evidence="1">
    <location>
        <begin position="533"/>
        <end position="542"/>
    </location>
</feature>
<feature type="compositionally biased region" description="Polar residues" evidence="1">
    <location>
        <begin position="438"/>
        <end position="458"/>
    </location>
</feature>
<keyword evidence="3" id="KW-1185">Reference proteome</keyword>
<reference evidence="2 3" key="1">
    <citation type="submission" date="2015-01" db="EMBL/GenBank/DDBJ databases">
        <title>The Genome Sequence of Capronia semiimmersa CBS27337.</title>
        <authorList>
            <consortium name="The Broad Institute Genomics Platform"/>
            <person name="Cuomo C."/>
            <person name="de Hoog S."/>
            <person name="Gorbushina A."/>
            <person name="Stielow B."/>
            <person name="Teixiera M."/>
            <person name="Abouelleil A."/>
            <person name="Chapman S.B."/>
            <person name="Priest M."/>
            <person name="Young S.K."/>
            <person name="Wortman J."/>
            <person name="Nusbaum C."/>
            <person name="Birren B."/>
        </authorList>
    </citation>
    <scope>NUCLEOTIDE SEQUENCE [LARGE SCALE GENOMIC DNA]</scope>
    <source>
        <strain evidence="2 3">CBS 27337</strain>
    </source>
</reference>
<dbReference type="HOGENOM" id="CLU_028828_0_0_1"/>
<feature type="region of interest" description="Disordered" evidence="1">
    <location>
        <begin position="336"/>
        <end position="375"/>
    </location>
</feature>
<feature type="compositionally biased region" description="Low complexity" evidence="1">
    <location>
        <begin position="348"/>
        <end position="364"/>
    </location>
</feature>
<feature type="compositionally biased region" description="Low complexity" evidence="1">
    <location>
        <begin position="295"/>
        <end position="305"/>
    </location>
</feature>